<dbReference type="AlphaFoldDB" id="A0A2S0N3I9"/>
<evidence type="ECO:0000313" key="3">
    <source>
        <dbReference type="Proteomes" id="UP000239326"/>
    </source>
</evidence>
<name>A0A2S0N3I9_9BURK</name>
<reference evidence="2 3" key="1">
    <citation type="submission" date="2018-03" db="EMBL/GenBank/DDBJ databases">
        <title>Genome sequencing of Simplicispira sp.</title>
        <authorList>
            <person name="Kim S.-J."/>
            <person name="Heo J."/>
            <person name="Kwon S.-W."/>
        </authorList>
    </citation>
    <scope>NUCLEOTIDE SEQUENCE [LARGE SCALE GENOMIC DNA]</scope>
    <source>
        <strain evidence="2 3">SC1-8</strain>
    </source>
</reference>
<keyword evidence="1" id="KW-1133">Transmembrane helix</keyword>
<protein>
    <submittedName>
        <fullName evidence="2">Uncharacterized protein</fullName>
    </submittedName>
</protein>
<proteinExistence type="predicted"/>
<evidence type="ECO:0000256" key="1">
    <source>
        <dbReference type="SAM" id="Phobius"/>
    </source>
</evidence>
<organism evidence="2 3">
    <name type="scientific">Simplicispira suum</name>
    <dbReference type="NCBI Taxonomy" id="2109915"/>
    <lineage>
        <taxon>Bacteria</taxon>
        <taxon>Pseudomonadati</taxon>
        <taxon>Pseudomonadota</taxon>
        <taxon>Betaproteobacteria</taxon>
        <taxon>Burkholderiales</taxon>
        <taxon>Comamonadaceae</taxon>
        <taxon>Simplicispira</taxon>
    </lineage>
</organism>
<sequence length="115" mass="12038">MFSNNTGGNISVDRSFNTGSFNTTSVSTVETDHGAVQGALQNNATNTATLFALADKLFSGSRDIVTQNQNLAKDLSSNANKAYEGATAQANGNKTMMLIGVAVVGIVAVMAWKYK</sequence>
<dbReference type="EMBL" id="CP027669">
    <property type="protein sequence ID" value="AVO42728.1"/>
    <property type="molecule type" value="Genomic_DNA"/>
</dbReference>
<keyword evidence="1" id="KW-0472">Membrane</keyword>
<feature type="transmembrane region" description="Helical" evidence="1">
    <location>
        <begin position="96"/>
        <end position="114"/>
    </location>
</feature>
<dbReference type="KEGG" id="simp:C6571_16785"/>
<keyword evidence="1" id="KW-0812">Transmembrane</keyword>
<accession>A0A2S0N3I9</accession>
<dbReference type="Proteomes" id="UP000239326">
    <property type="component" value="Chromosome"/>
</dbReference>
<evidence type="ECO:0000313" key="2">
    <source>
        <dbReference type="EMBL" id="AVO42728.1"/>
    </source>
</evidence>
<keyword evidence="3" id="KW-1185">Reference proteome</keyword>
<gene>
    <name evidence="2" type="ORF">C6571_16785</name>
</gene>